<accession>A0ABN8YSW7</accession>
<proteinExistence type="predicted"/>
<dbReference type="EMBL" id="OX459959">
    <property type="protein sequence ID" value="CAI9164680.1"/>
    <property type="molecule type" value="Genomic_DNA"/>
</dbReference>
<name>A0ABN8YSW7_RANTA</name>
<sequence length="205" mass="22113">MPPPGLLGSGLLASREHGGGIIFTFTEVKVTLGSRRVQGVSLWGGWVVDELFLEGLGQNTNEHPPPGLPPRPRHPGGLRAVALPSPFLGTLVSVASVLNDALIVHTCPCCCALHIQPPSRSHLDVHLSSFTAISADLATPRRCSQPRCVDCYPVQPWKKGFTSTLFLHINRTKLRTEPGVSCRAWGLVGLGEWASQCRGLEPRHP</sequence>
<dbReference type="Proteomes" id="UP001176941">
    <property type="component" value="Chromosome 23"/>
</dbReference>
<reference evidence="1" key="1">
    <citation type="submission" date="2023-04" db="EMBL/GenBank/DDBJ databases">
        <authorList>
            <consortium name="ELIXIR-Norway"/>
        </authorList>
    </citation>
    <scope>NUCLEOTIDE SEQUENCE [LARGE SCALE GENOMIC DNA]</scope>
</reference>
<evidence type="ECO:0000313" key="2">
    <source>
        <dbReference type="Proteomes" id="UP001176941"/>
    </source>
</evidence>
<evidence type="ECO:0000313" key="1">
    <source>
        <dbReference type="EMBL" id="CAI9164680.1"/>
    </source>
</evidence>
<evidence type="ECO:0008006" key="3">
    <source>
        <dbReference type="Google" id="ProtNLM"/>
    </source>
</evidence>
<organism evidence="1 2">
    <name type="scientific">Rangifer tarandus platyrhynchus</name>
    <name type="common">Svalbard reindeer</name>
    <dbReference type="NCBI Taxonomy" id="3082113"/>
    <lineage>
        <taxon>Eukaryota</taxon>
        <taxon>Metazoa</taxon>
        <taxon>Chordata</taxon>
        <taxon>Craniata</taxon>
        <taxon>Vertebrata</taxon>
        <taxon>Euteleostomi</taxon>
        <taxon>Mammalia</taxon>
        <taxon>Eutheria</taxon>
        <taxon>Laurasiatheria</taxon>
        <taxon>Artiodactyla</taxon>
        <taxon>Ruminantia</taxon>
        <taxon>Pecora</taxon>
        <taxon>Cervidae</taxon>
        <taxon>Odocoileinae</taxon>
        <taxon>Rangifer</taxon>
    </lineage>
</organism>
<keyword evidence="2" id="KW-1185">Reference proteome</keyword>
<gene>
    <name evidence="1" type="ORF">MRATA1EN1_LOCUS13642</name>
</gene>
<protein>
    <recommendedName>
        <fullName evidence="3">C2H2-type domain-containing protein</fullName>
    </recommendedName>
</protein>